<dbReference type="Gene3D" id="3.30.300.30">
    <property type="match status" value="1"/>
</dbReference>
<dbReference type="InterPro" id="IPR050237">
    <property type="entry name" value="ATP-dep_AMP-bd_enzyme"/>
</dbReference>
<dbReference type="InterPro" id="IPR042099">
    <property type="entry name" value="ANL_N_sf"/>
</dbReference>
<evidence type="ECO:0000313" key="4">
    <source>
        <dbReference type="Proteomes" id="UP001596109"/>
    </source>
</evidence>
<organism evidence="3 4">
    <name type="scientific">Sporosarcina soli</name>
    <dbReference type="NCBI Taxonomy" id="334736"/>
    <lineage>
        <taxon>Bacteria</taxon>
        <taxon>Bacillati</taxon>
        <taxon>Bacillota</taxon>
        <taxon>Bacilli</taxon>
        <taxon>Bacillales</taxon>
        <taxon>Caryophanaceae</taxon>
        <taxon>Sporosarcina</taxon>
    </lineage>
</organism>
<evidence type="ECO:0000259" key="2">
    <source>
        <dbReference type="Pfam" id="PF13193"/>
    </source>
</evidence>
<dbReference type="InterPro" id="IPR025110">
    <property type="entry name" value="AMP-bd_C"/>
</dbReference>
<feature type="domain" description="AMP-dependent synthetase/ligase" evidence="1">
    <location>
        <begin position="28"/>
        <end position="387"/>
    </location>
</feature>
<dbReference type="Pfam" id="PF00501">
    <property type="entry name" value="AMP-binding"/>
    <property type="match status" value="1"/>
</dbReference>
<dbReference type="GO" id="GO:0016874">
    <property type="term" value="F:ligase activity"/>
    <property type="evidence" value="ECO:0007669"/>
    <property type="project" value="UniProtKB-KW"/>
</dbReference>
<dbReference type="PANTHER" id="PTHR43767">
    <property type="entry name" value="LONG-CHAIN-FATTY-ACID--COA LIGASE"/>
    <property type="match status" value="1"/>
</dbReference>
<dbReference type="InterPro" id="IPR045851">
    <property type="entry name" value="AMP-bd_C_sf"/>
</dbReference>
<dbReference type="Proteomes" id="UP001596109">
    <property type="component" value="Unassembled WGS sequence"/>
</dbReference>
<dbReference type="RefSeq" id="WP_381430061.1">
    <property type="nucleotide sequence ID" value="NZ_JBHSNO010000001.1"/>
</dbReference>
<keyword evidence="3" id="KW-0436">Ligase</keyword>
<name>A0ABW0TE52_9BACL</name>
<keyword evidence="4" id="KW-1185">Reference proteome</keyword>
<dbReference type="Gene3D" id="3.40.50.12780">
    <property type="entry name" value="N-terminal domain of ligase-like"/>
    <property type="match status" value="1"/>
</dbReference>
<dbReference type="Pfam" id="PF13193">
    <property type="entry name" value="AMP-binding_C"/>
    <property type="match status" value="1"/>
</dbReference>
<reference evidence="4" key="1">
    <citation type="journal article" date="2019" name="Int. J. Syst. Evol. Microbiol.">
        <title>The Global Catalogue of Microorganisms (GCM) 10K type strain sequencing project: providing services to taxonomists for standard genome sequencing and annotation.</title>
        <authorList>
            <consortium name="The Broad Institute Genomics Platform"/>
            <consortium name="The Broad Institute Genome Sequencing Center for Infectious Disease"/>
            <person name="Wu L."/>
            <person name="Ma J."/>
        </authorList>
    </citation>
    <scope>NUCLEOTIDE SEQUENCE [LARGE SCALE GENOMIC DNA]</scope>
    <source>
        <strain evidence="4">CGMCC 4.1434</strain>
    </source>
</reference>
<dbReference type="CDD" id="cd05936">
    <property type="entry name" value="FC-FACS_FadD_like"/>
    <property type="match status" value="1"/>
</dbReference>
<dbReference type="SUPFAM" id="SSF56801">
    <property type="entry name" value="Acetyl-CoA synthetase-like"/>
    <property type="match status" value="1"/>
</dbReference>
<dbReference type="InterPro" id="IPR020845">
    <property type="entry name" value="AMP-binding_CS"/>
</dbReference>
<dbReference type="PANTHER" id="PTHR43767:SF1">
    <property type="entry name" value="NONRIBOSOMAL PEPTIDE SYNTHASE PES1 (EUROFUNG)-RELATED"/>
    <property type="match status" value="1"/>
</dbReference>
<dbReference type="PROSITE" id="PS00455">
    <property type="entry name" value="AMP_BINDING"/>
    <property type="match status" value="1"/>
</dbReference>
<sequence length="529" mass="60000">MARPWHSLYPEGVPYEFELPNLSIYEILERSALDYPTRIAFIFGDEELTYAELKLSCDRFASALYKRGFRKGDRMAVMLPNSLEYIIAYFAIQRLGGTMVQTSVMYQASELTHLLRDSEPKWLICRQDQMTKLEQTGFIEQLMIITVNKVKECQSNFHRLIRETNIDLPPIVINPRVDVAILQYTGGTTGKPKGAMLTHFNLVSNAFHNQAFYAVQNNSEVIVGNSPLFHAAGLLMLNFATLVAATYLVVEKFNVATVFELIKKHSPTLFIGVPTMYINLLQSADLKENDLKCLKICTSGTAPMPVQVLEQFEKKSGAMILENYGMTEALVTHRNPFSHKRKIGSIGIPLPNMDCKIVDLETGTEEMPPGTSGELIMKGPQVMKGYWKNEEETKRTIRDGWLYTGDIGMMDKDGYFFIVGRKKDLIIASGYNIYPVEVEEVLYQHPVVMEACVFGVPDSYRGETVKAVIVPKHGTSVTSKEMISWCKERLATYKVPRFVEFRESLPKTKVGKILRHQLVEEERIKQGSQ</sequence>
<evidence type="ECO:0000313" key="3">
    <source>
        <dbReference type="EMBL" id="MFC5587710.1"/>
    </source>
</evidence>
<dbReference type="InterPro" id="IPR000873">
    <property type="entry name" value="AMP-dep_synth/lig_dom"/>
</dbReference>
<gene>
    <name evidence="3" type="ORF">ACFPRA_02145</name>
</gene>
<feature type="domain" description="AMP-binding enzyme C-terminal" evidence="2">
    <location>
        <begin position="437"/>
        <end position="512"/>
    </location>
</feature>
<evidence type="ECO:0000259" key="1">
    <source>
        <dbReference type="Pfam" id="PF00501"/>
    </source>
</evidence>
<comment type="caution">
    <text evidence="3">The sequence shown here is derived from an EMBL/GenBank/DDBJ whole genome shotgun (WGS) entry which is preliminary data.</text>
</comment>
<protein>
    <submittedName>
        <fullName evidence="3">Long-chain fatty acid--CoA ligase</fullName>
    </submittedName>
</protein>
<accession>A0ABW0TE52</accession>
<proteinExistence type="predicted"/>
<dbReference type="EMBL" id="JBHSNO010000001">
    <property type="protein sequence ID" value="MFC5587710.1"/>
    <property type="molecule type" value="Genomic_DNA"/>
</dbReference>